<reference evidence="2" key="1">
    <citation type="submission" date="2020-05" db="EMBL/GenBank/DDBJ databases">
        <title>Frigoriglobus tundricola gen. nov., sp. nov., a psychrotolerant cellulolytic planctomycete of the family Gemmataceae with two divergent copies of 16S rRNA gene.</title>
        <authorList>
            <person name="Kulichevskaya I.S."/>
            <person name="Ivanova A.A."/>
            <person name="Naumoff D.G."/>
            <person name="Beletsky A.V."/>
            <person name="Rijpstra W.I.C."/>
            <person name="Sinninghe Damste J.S."/>
            <person name="Mardanov A.V."/>
            <person name="Ravin N.V."/>
            <person name="Dedysh S.N."/>
        </authorList>
    </citation>
    <scope>NUCLEOTIDE SEQUENCE [LARGE SCALE GENOMIC DNA]</scope>
    <source>
        <strain evidence="2">PL17</strain>
    </source>
</reference>
<sequence length="38" mass="4261">MTTFLVVGRFLAVVAAVRGLQLRLRPTGPEFYRARNPS</sequence>
<keyword evidence="2" id="KW-1185">Reference proteome</keyword>
<protein>
    <submittedName>
        <fullName evidence="1">Uncharacterized protein</fullName>
    </submittedName>
</protein>
<dbReference type="KEGG" id="ftj:FTUN_2314"/>
<name>A0A6M5YNG8_9BACT</name>
<evidence type="ECO:0000313" key="2">
    <source>
        <dbReference type="Proteomes" id="UP000503447"/>
    </source>
</evidence>
<dbReference type="AlphaFoldDB" id="A0A6M5YNG8"/>
<organism evidence="1 2">
    <name type="scientific">Frigoriglobus tundricola</name>
    <dbReference type="NCBI Taxonomy" id="2774151"/>
    <lineage>
        <taxon>Bacteria</taxon>
        <taxon>Pseudomonadati</taxon>
        <taxon>Planctomycetota</taxon>
        <taxon>Planctomycetia</taxon>
        <taxon>Gemmatales</taxon>
        <taxon>Gemmataceae</taxon>
        <taxon>Frigoriglobus</taxon>
    </lineage>
</organism>
<gene>
    <name evidence="1" type="ORF">FTUN_2314</name>
</gene>
<proteinExistence type="predicted"/>
<evidence type="ECO:0000313" key="1">
    <source>
        <dbReference type="EMBL" id="QJW94791.1"/>
    </source>
</evidence>
<dbReference type="Proteomes" id="UP000503447">
    <property type="component" value="Chromosome"/>
</dbReference>
<accession>A0A6M5YNG8</accession>
<dbReference type="EMBL" id="CP053452">
    <property type="protein sequence ID" value="QJW94791.1"/>
    <property type="molecule type" value="Genomic_DNA"/>
</dbReference>